<evidence type="ECO:0000256" key="5">
    <source>
        <dbReference type="ARBA" id="ARBA00023004"/>
    </source>
</evidence>
<dbReference type="GO" id="GO:0005506">
    <property type="term" value="F:iron ion binding"/>
    <property type="evidence" value="ECO:0007669"/>
    <property type="project" value="InterPro"/>
</dbReference>
<evidence type="ECO:0000256" key="2">
    <source>
        <dbReference type="ARBA" id="ARBA00022617"/>
    </source>
</evidence>
<reference evidence="10" key="1">
    <citation type="submission" date="2017-01" db="EMBL/GenBank/DDBJ databases">
        <title>Genome Analysis of Deinococcus marmoris KOPRI26562.</title>
        <authorList>
            <person name="Kim J.H."/>
            <person name="Oh H.-M."/>
        </authorList>
    </citation>
    <scope>NUCLEOTIDE SEQUENCE [LARGE SCALE GENOMIC DNA]</scope>
    <source>
        <strain evidence="10">PAMC 26633</strain>
    </source>
</reference>
<evidence type="ECO:0000313" key="9">
    <source>
        <dbReference type="EMBL" id="OXC72778.1"/>
    </source>
</evidence>
<dbReference type="PRINTS" id="PR00606">
    <property type="entry name" value="CYTCHROMECID"/>
</dbReference>
<feature type="binding site" description="covalent" evidence="6">
    <location>
        <position position="47"/>
    </location>
    <ligand>
        <name>heme c</name>
        <dbReference type="ChEBI" id="CHEBI:61717"/>
    </ligand>
</feature>
<evidence type="ECO:0000256" key="7">
    <source>
        <dbReference type="SAM" id="SignalP"/>
    </source>
</evidence>
<accession>A0A226WQ66</accession>
<feature type="domain" description="Cytochrome c" evidence="8">
    <location>
        <begin position="33"/>
        <end position="118"/>
    </location>
</feature>
<dbReference type="GO" id="GO:0009055">
    <property type="term" value="F:electron transfer activity"/>
    <property type="evidence" value="ECO:0007669"/>
    <property type="project" value="InterPro"/>
</dbReference>
<keyword evidence="7" id="KW-0732">Signal</keyword>
<keyword evidence="1" id="KW-0813">Transport</keyword>
<protein>
    <submittedName>
        <fullName evidence="9">Cytochrome c, class I</fullName>
    </submittedName>
</protein>
<proteinExistence type="predicted"/>
<dbReference type="GO" id="GO:0020037">
    <property type="term" value="F:heme binding"/>
    <property type="evidence" value="ECO:0007669"/>
    <property type="project" value="InterPro"/>
</dbReference>
<feature type="binding site" description="covalent" evidence="6">
    <location>
        <position position="51"/>
    </location>
    <ligand>
        <name>heme c</name>
        <dbReference type="ChEBI" id="CHEBI:61717"/>
    </ligand>
</feature>
<gene>
    <name evidence="9" type="ORF">BSU04_39720</name>
</gene>
<keyword evidence="2 6" id="KW-0349">Heme</keyword>
<comment type="PTM">
    <text evidence="6">Binds 1 heme c group covalently per subunit.</text>
</comment>
<evidence type="ECO:0000256" key="3">
    <source>
        <dbReference type="ARBA" id="ARBA00022723"/>
    </source>
</evidence>
<evidence type="ECO:0000256" key="4">
    <source>
        <dbReference type="ARBA" id="ARBA00022982"/>
    </source>
</evidence>
<evidence type="ECO:0000256" key="1">
    <source>
        <dbReference type="ARBA" id="ARBA00022448"/>
    </source>
</evidence>
<dbReference type="InterPro" id="IPR036909">
    <property type="entry name" value="Cyt_c-like_dom_sf"/>
</dbReference>
<dbReference type="InterPro" id="IPR002324">
    <property type="entry name" value="Cyt_c_ID"/>
</dbReference>
<dbReference type="PROSITE" id="PS51007">
    <property type="entry name" value="CYTC"/>
    <property type="match status" value="1"/>
</dbReference>
<dbReference type="SUPFAM" id="SSF46626">
    <property type="entry name" value="Cytochrome c"/>
    <property type="match status" value="1"/>
</dbReference>
<feature type="binding site" description="covalent" evidence="6">
    <location>
        <position position="96"/>
    </location>
    <ligand>
        <name>heme c</name>
        <dbReference type="ChEBI" id="CHEBI:61717"/>
    </ligand>
</feature>
<dbReference type="AlphaFoldDB" id="A0A226WQ66"/>
<keyword evidence="5 6" id="KW-0408">Iron</keyword>
<feature type="chain" id="PRO_5013053582" evidence="7">
    <location>
        <begin position="32"/>
        <end position="121"/>
    </location>
</feature>
<keyword evidence="4" id="KW-0249">Electron transport</keyword>
<dbReference type="InterPro" id="IPR009056">
    <property type="entry name" value="Cyt_c-like_dom"/>
</dbReference>
<dbReference type="Pfam" id="PF13442">
    <property type="entry name" value="Cytochrome_CBB3"/>
    <property type="match status" value="1"/>
</dbReference>
<evidence type="ECO:0000259" key="8">
    <source>
        <dbReference type="PROSITE" id="PS51007"/>
    </source>
</evidence>
<feature type="signal peptide" evidence="7">
    <location>
        <begin position="1"/>
        <end position="31"/>
    </location>
</feature>
<name>A0A226WQ66_CABSO</name>
<evidence type="ECO:0000256" key="6">
    <source>
        <dbReference type="PIRSR" id="PIRSR602324-1"/>
    </source>
</evidence>
<comment type="caution">
    <text evidence="9">The sequence shown here is derived from an EMBL/GenBank/DDBJ whole genome shotgun (WGS) entry which is preliminary data.</text>
</comment>
<dbReference type="EMBL" id="MTHB01000262">
    <property type="protein sequence ID" value="OXC72778.1"/>
    <property type="molecule type" value="Genomic_DNA"/>
</dbReference>
<evidence type="ECO:0000313" key="10">
    <source>
        <dbReference type="Proteomes" id="UP000214720"/>
    </source>
</evidence>
<dbReference type="Proteomes" id="UP000214720">
    <property type="component" value="Unassembled WGS sequence"/>
</dbReference>
<dbReference type="Gene3D" id="1.10.760.10">
    <property type="entry name" value="Cytochrome c-like domain"/>
    <property type="match status" value="1"/>
</dbReference>
<sequence length="121" mass="12864">MIKPMTGRAGVKWFWGVLFAAFVLPVQTAHAAPDAAVALSIVQKNNCLSCHAVDSQVVGPAYREIAKKYHGDATAPDKLFAKVRNGGAFVWGEVPMPANPGISDADLRTVIAWILAGAPEH</sequence>
<keyword evidence="3 6" id="KW-0479">Metal-binding</keyword>
<organism evidence="9 10">
    <name type="scientific">Caballeronia sordidicola</name>
    <name type="common">Burkholderia sordidicola</name>
    <dbReference type="NCBI Taxonomy" id="196367"/>
    <lineage>
        <taxon>Bacteria</taxon>
        <taxon>Pseudomonadati</taxon>
        <taxon>Pseudomonadota</taxon>
        <taxon>Betaproteobacteria</taxon>
        <taxon>Burkholderiales</taxon>
        <taxon>Burkholderiaceae</taxon>
        <taxon>Caballeronia</taxon>
    </lineage>
</organism>